<dbReference type="InterPro" id="IPR002182">
    <property type="entry name" value="NB-ARC"/>
</dbReference>
<dbReference type="GO" id="GO:0043531">
    <property type="term" value="F:ADP binding"/>
    <property type="evidence" value="ECO:0007669"/>
    <property type="project" value="InterPro"/>
</dbReference>
<dbReference type="SUPFAM" id="SSF52540">
    <property type="entry name" value="P-loop containing nucleoside triphosphate hydrolases"/>
    <property type="match status" value="1"/>
</dbReference>
<evidence type="ECO:0000313" key="2">
    <source>
        <dbReference type="EMBL" id="KAJ8544021.1"/>
    </source>
</evidence>
<dbReference type="PANTHER" id="PTHR19338">
    <property type="entry name" value="TRANSLOCASE OF INNER MITOCHONDRIAL MEMBRANE 13 HOMOLOG"/>
    <property type="match status" value="1"/>
</dbReference>
<gene>
    <name evidence="2" type="ORF">K7X08_025639</name>
</gene>
<organism evidence="2 3">
    <name type="scientific">Anisodus acutangulus</name>
    <dbReference type="NCBI Taxonomy" id="402998"/>
    <lineage>
        <taxon>Eukaryota</taxon>
        <taxon>Viridiplantae</taxon>
        <taxon>Streptophyta</taxon>
        <taxon>Embryophyta</taxon>
        <taxon>Tracheophyta</taxon>
        <taxon>Spermatophyta</taxon>
        <taxon>Magnoliopsida</taxon>
        <taxon>eudicotyledons</taxon>
        <taxon>Gunneridae</taxon>
        <taxon>Pentapetalae</taxon>
        <taxon>asterids</taxon>
        <taxon>lamiids</taxon>
        <taxon>Solanales</taxon>
        <taxon>Solanaceae</taxon>
        <taxon>Solanoideae</taxon>
        <taxon>Hyoscyameae</taxon>
        <taxon>Anisodus</taxon>
    </lineage>
</organism>
<evidence type="ECO:0000259" key="1">
    <source>
        <dbReference type="Pfam" id="PF00931"/>
    </source>
</evidence>
<dbReference type="PANTHER" id="PTHR19338:SF32">
    <property type="entry name" value="OS06G0287500 PROTEIN"/>
    <property type="match status" value="1"/>
</dbReference>
<protein>
    <recommendedName>
        <fullName evidence="1">NB-ARC domain-containing protein</fullName>
    </recommendedName>
</protein>
<dbReference type="Proteomes" id="UP001152561">
    <property type="component" value="Unassembled WGS sequence"/>
</dbReference>
<feature type="domain" description="NB-ARC" evidence="1">
    <location>
        <begin position="153"/>
        <end position="209"/>
    </location>
</feature>
<dbReference type="Gene3D" id="3.40.50.300">
    <property type="entry name" value="P-loop containing nucleotide triphosphate hydrolases"/>
    <property type="match status" value="1"/>
</dbReference>
<name>A0A9Q1LTE0_9SOLA</name>
<evidence type="ECO:0000313" key="3">
    <source>
        <dbReference type="Proteomes" id="UP001152561"/>
    </source>
</evidence>
<dbReference type="InterPro" id="IPR027417">
    <property type="entry name" value="P-loop_NTPase"/>
</dbReference>
<comment type="caution">
    <text evidence="2">The sequence shown here is derived from an EMBL/GenBank/DDBJ whole genome shotgun (WGS) entry which is preliminary data.</text>
</comment>
<keyword evidence="3" id="KW-1185">Reference proteome</keyword>
<sequence length="228" mass="26348">MSIGVTATFSSDLMEKLNRVADAKQEKDARLQVWIMQVQDLAHDVLDILEKHVATYNNFQEKGSWPWKKSHISLSEKLEAQNYNLSMMLEGIKARIVIIYEGHTTFLQKYGVTPSVKSSNITTRCNNHEEVLLDDDVDLVGIEYHRSVLLDWDPEWELVCVVGTKGIGKTTLVKKIFDDPTVKKHFNHTLWIEIPRFSNNNELFINILDPQDYHTRRALEAMDAYMLV</sequence>
<accession>A0A9Q1LTE0</accession>
<dbReference type="EMBL" id="JAJAGQ010000014">
    <property type="protein sequence ID" value="KAJ8544021.1"/>
    <property type="molecule type" value="Genomic_DNA"/>
</dbReference>
<dbReference type="OrthoDB" id="690341at2759"/>
<dbReference type="Pfam" id="PF00931">
    <property type="entry name" value="NB-ARC"/>
    <property type="match status" value="1"/>
</dbReference>
<proteinExistence type="predicted"/>
<dbReference type="AlphaFoldDB" id="A0A9Q1LTE0"/>
<reference evidence="3" key="1">
    <citation type="journal article" date="2023" name="Proc. Natl. Acad. Sci. U.S.A.">
        <title>Genomic and structural basis for evolution of tropane alkaloid biosynthesis.</title>
        <authorList>
            <person name="Wanga Y.-J."/>
            <person name="Taina T."/>
            <person name="Yua J.-Y."/>
            <person name="Lia J."/>
            <person name="Xua B."/>
            <person name="Chenc J."/>
            <person name="D'Auriad J.C."/>
            <person name="Huanga J.-P."/>
            <person name="Huanga S.-X."/>
        </authorList>
    </citation>
    <scope>NUCLEOTIDE SEQUENCE [LARGE SCALE GENOMIC DNA]</scope>
    <source>
        <strain evidence="3">cv. KIB-2019</strain>
    </source>
</reference>